<accession>A0A9P9WJB5</accession>
<dbReference type="Proteomes" id="UP000829685">
    <property type="component" value="Unassembled WGS sequence"/>
</dbReference>
<dbReference type="CDD" id="cd10170">
    <property type="entry name" value="ASKHA_NBD_HSP70"/>
    <property type="match status" value="1"/>
</dbReference>
<dbReference type="EMBL" id="JAFIMR010000020">
    <property type="protein sequence ID" value="KAI1866485.1"/>
    <property type="molecule type" value="Genomic_DNA"/>
</dbReference>
<dbReference type="PANTHER" id="PTHR14187:SF5">
    <property type="entry name" value="HEAT SHOCK 70 KDA PROTEIN 12A"/>
    <property type="match status" value="1"/>
</dbReference>
<dbReference type="AlphaFoldDB" id="A0A9P9WJB5"/>
<gene>
    <name evidence="1" type="ORF">JX265_007786</name>
</gene>
<dbReference type="PANTHER" id="PTHR14187">
    <property type="entry name" value="ALPHA KINASE/ELONGATION FACTOR 2 KINASE"/>
    <property type="match status" value="1"/>
</dbReference>
<evidence type="ECO:0000313" key="2">
    <source>
        <dbReference type="Proteomes" id="UP000829685"/>
    </source>
</evidence>
<keyword evidence="2" id="KW-1185">Reference proteome</keyword>
<name>A0A9P9WJB5_9PEZI</name>
<dbReference type="SUPFAM" id="SSF53067">
    <property type="entry name" value="Actin-like ATPase domain"/>
    <property type="match status" value="2"/>
</dbReference>
<evidence type="ECO:0008006" key="3">
    <source>
        <dbReference type="Google" id="ProtNLM"/>
    </source>
</evidence>
<sequence length="586" mass="64805">MSFGGGLSDSLKGLSVSDDDSEVEDCLVIGIDFGTTYSGVAWSTRVELERSQMNFITSWPDNAREEGKVPTELWYDDTGEPIWGYSIPADADPFRWFKLLLLHREDLDPELCESSFLIKAQIMLKESGKTAVDLVADYLRLLWEHIMSTIEKARGESVVEALVFHVIVTVPAIWKGYARQAMEEAVKKSGILNFRLAGTTKLVFAPEPEVAAFSTLLEQGSSIRPGNVYVICDAGGGTVDLISYEVKNTKPIILQEVVIGTGGLCGGIFIDQAFEHMCSGRLGSKWKRLSKEGIRDIMRTAWEYGIKPQFKSPQSAKQYIVALPAEAFRDQGTAGLDDTKRKPHIKNGRIYFDGSDIKKVFEGVFADISKLVEGQIQKAAEKGLSVTGIILVGGLGASPYLYDYLKNIHSKAGIVVLQSGGVKPRTAICRGAVLKGFLEAQNSQQDGGFGTSTIGVESRVSRASYGITCYILIGPDHHDEEDKDIEWNSLEGRHVLSNQMQWYLRRCDDETPPTRKIDNVRKLGEICCNLDVQFSDLPYHSKDEFGTVTKQLNFDIELVPSGASVEFVLYVNGRKQGSEYAKIDFA</sequence>
<dbReference type="InterPro" id="IPR043129">
    <property type="entry name" value="ATPase_NBD"/>
</dbReference>
<proteinExistence type="predicted"/>
<dbReference type="Gene3D" id="3.30.420.40">
    <property type="match status" value="1"/>
</dbReference>
<reference evidence="1" key="1">
    <citation type="submission" date="2021-03" db="EMBL/GenBank/DDBJ databases">
        <title>Revisited historic fungal species revealed as producer of novel bioactive compounds through whole genome sequencing and comparative genomics.</title>
        <authorList>
            <person name="Vignolle G.A."/>
            <person name="Hochenegger N."/>
            <person name="Mach R.L."/>
            <person name="Mach-Aigner A.R."/>
            <person name="Javad Rahimi M."/>
            <person name="Salim K.A."/>
            <person name="Chan C.M."/>
            <person name="Lim L.B.L."/>
            <person name="Cai F."/>
            <person name="Druzhinina I.S."/>
            <person name="U'Ren J.M."/>
            <person name="Derntl C."/>
        </authorList>
    </citation>
    <scope>NUCLEOTIDE SEQUENCE</scope>
    <source>
        <strain evidence="1">TUCIM 5799</strain>
    </source>
</reference>
<comment type="caution">
    <text evidence="1">The sequence shown here is derived from an EMBL/GenBank/DDBJ whole genome shotgun (WGS) entry which is preliminary data.</text>
</comment>
<dbReference type="PRINTS" id="PR00301">
    <property type="entry name" value="HEATSHOCK70"/>
</dbReference>
<protein>
    <recommendedName>
        <fullName evidence="3">Actin-like ATPase domain-containing protein</fullName>
    </recommendedName>
</protein>
<organism evidence="1 2">
    <name type="scientific">Neoarthrinium moseri</name>
    <dbReference type="NCBI Taxonomy" id="1658444"/>
    <lineage>
        <taxon>Eukaryota</taxon>
        <taxon>Fungi</taxon>
        <taxon>Dikarya</taxon>
        <taxon>Ascomycota</taxon>
        <taxon>Pezizomycotina</taxon>
        <taxon>Sordariomycetes</taxon>
        <taxon>Xylariomycetidae</taxon>
        <taxon>Amphisphaeriales</taxon>
        <taxon>Apiosporaceae</taxon>
        <taxon>Neoarthrinium</taxon>
    </lineage>
</organism>
<evidence type="ECO:0000313" key="1">
    <source>
        <dbReference type="EMBL" id="KAI1866485.1"/>
    </source>
</evidence>